<evidence type="ECO:0000256" key="1">
    <source>
        <dbReference type="ARBA" id="ARBA00004651"/>
    </source>
</evidence>
<dbReference type="PATRIC" id="fig|89059.3.peg.533"/>
<evidence type="ECO:0000256" key="3">
    <source>
        <dbReference type="ARBA" id="ARBA00022692"/>
    </source>
</evidence>
<sequence length="238" mass="27752">MIIKLHERGFDFFKNGEEGYVDLKNFTLAGKKLRSERALVNKFKRQGYQFELCQPPFDKQFMAELKNISDEWLGHEIEKGFSLGFFDKFYLQQAPIAIVRDYSNKPVAFASLMPQGNCKITSIDLMRFSDQAPSGIMDYLFISLFAEMSKQGYEQFNLGMAPLAGVGSSRFSFIEERISHLIYEYGYKLYGFQGLRNYKEKYVSAWKPKYIAYRKKRSMIFTIMQVVNLINLPAKKNK</sequence>
<organism evidence="7 8">
    <name type="scientific">Ligilactobacillus acidipiscis</name>
    <dbReference type="NCBI Taxonomy" id="89059"/>
    <lineage>
        <taxon>Bacteria</taxon>
        <taxon>Bacillati</taxon>
        <taxon>Bacillota</taxon>
        <taxon>Bacilli</taxon>
        <taxon>Lactobacillales</taxon>
        <taxon>Lactobacillaceae</taxon>
        <taxon>Ligilactobacillus</taxon>
    </lineage>
</organism>
<dbReference type="GO" id="GO:0005886">
    <property type="term" value="C:plasma membrane"/>
    <property type="evidence" value="ECO:0007669"/>
    <property type="project" value="UniProtKB-SubCell"/>
</dbReference>
<dbReference type="AlphaFoldDB" id="A0A0R2JNZ4"/>
<dbReference type="InterPro" id="IPR016181">
    <property type="entry name" value="Acyl_CoA_acyltransferase"/>
</dbReference>
<dbReference type="EMBL" id="JQBK01000147">
    <property type="protein sequence ID" value="KRN78880.1"/>
    <property type="molecule type" value="Genomic_DNA"/>
</dbReference>
<comment type="caution">
    <text evidence="7">The sequence shown here is derived from an EMBL/GenBank/DDBJ whole genome shotgun (WGS) entry which is preliminary data.</text>
</comment>
<keyword evidence="3" id="KW-0812">Transmembrane</keyword>
<keyword evidence="7" id="KW-0030">Aminoacyl-tRNA synthetase</keyword>
<accession>A0A0R2JNZ4</accession>
<dbReference type="InterPro" id="IPR051211">
    <property type="entry name" value="PG_lysyltransferase"/>
</dbReference>
<protein>
    <submittedName>
        <fullName evidence="7">Lysyl-tRNA synthetase (Class II)</fullName>
    </submittedName>
</protein>
<evidence type="ECO:0000259" key="6">
    <source>
        <dbReference type="Pfam" id="PF09924"/>
    </source>
</evidence>
<comment type="subcellular location">
    <subcellularLocation>
        <location evidence="1">Cell membrane</location>
        <topology evidence="1">Multi-pass membrane protein</topology>
    </subcellularLocation>
</comment>
<dbReference type="GO" id="GO:0016755">
    <property type="term" value="F:aminoacyltransferase activity"/>
    <property type="evidence" value="ECO:0007669"/>
    <property type="project" value="TreeGrafter"/>
</dbReference>
<dbReference type="Proteomes" id="UP000051491">
    <property type="component" value="Unassembled WGS sequence"/>
</dbReference>
<name>A0A0R2JNZ4_9LACO</name>
<dbReference type="Pfam" id="PF09924">
    <property type="entry name" value="LPG_synthase_C"/>
    <property type="match status" value="1"/>
</dbReference>
<evidence type="ECO:0000256" key="4">
    <source>
        <dbReference type="ARBA" id="ARBA00022989"/>
    </source>
</evidence>
<evidence type="ECO:0000256" key="2">
    <source>
        <dbReference type="ARBA" id="ARBA00022475"/>
    </source>
</evidence>
<dbReference type="GO" id="GO:0004812">
    <property type="term" value="F:aminoacyl-tRNA ligase activity"/>
    <property type="evidence" value="ECO:0007669"/>
    <property type="project" value="UniProtKB-KW"/>
</dbReference>
<dbReference type="PANTHER" id="PTHR34697">
    <property type="entry name" value="PHOSPHATIDYLGLYCEROL LYSYLTRANSFERASE"/>
    <property type="match status" value="1"/>
</dbReference>
<feature type="domain" description="Phosphatidylglycerol lysyltransferase C-terminal" evidence="6">
    <location>
        <begin position="5"/>
        <end position="213"/>
    </location>
</feature>
<dbReference type="InterPro" id="IPR024320">
    <property type="entry name" value="LPG_synthase_C"/>
</dbReference>
<dbReference type="OrthoDB" id="145485at2"/>
<evidence type="ECO:0000256" key="5">
    <source>
        <dbReference type="ARBA" id="ARBA00023136"/>
    </source>
</evidence>
<keyword evidence="2" id="KW-1003">Cell membrane</keyword>
<proteinExistence type="predicted"/>
<keyword evidence="7" id="KW-0436">Ligase</keyword>
<dbReference type="GO" id="GO:0055091">
    <property type="term" value="P:phospholipid homeostasis"/>
    <property type="evidence" value="ECO:0007669"/>
    <property type="project" value="TreeGrafter"/>
</dbReference>
<keyword evidence="4" id="KW-1133">Transmembrane helix</keyword>
<evidence type="ECO:0000313" key="8">
    <source>
        <dbReference type="Proteomes" id="UP000051491"/>
    </source>
</evidence>
<gene>
    <name evidence="7" type="ORF">IV43_GL000518</name>
</gene>
<reference evidence="7 8" key="1">
    <citation type="journal article" date="2015" name="Genome Announc.">
        <title>Expanding the biotechnology potential of lactobacilli through comparative genomics of 213 strains and associated genera.</title>
        <authorList>
            <person name="Sun Z."/>
            <person name="Harris H.M."/>
            <person name="McCann A."/>
            <person name="Guo C."/>
            <person name="Argimon S."/>
            <person name="Zhang W."/>
            <person name="Yang X."/>
            <person name="Jeffery I.B."/>
            <person name="Cooney J.C."/>
            <person name="Kagawa T.F."/>
            <person name="Liu W."/>
            <person name="Song Y."/>
            <person name="Salvetti E."/>
            <person name="Wrobel A."/>
            <person name="Rasinkangas P."/>
            <person name="Parkhill J."/>
            <person name="Rea M.C."/>
            <person name="O'Sullivan O."/>
            <person name="Ritari J."/>
            <person name="Douillard F.P."/>
            <person name="Paul Ross R."/>
            <person name="Yang R."/>
            <person name="Briner A.E."/>
            <person name="Felis G.E."/>
            <person name="de Vos W.M."/>
            <person name="Barrangou R."/>
            <person name="Klaenhammer T.R."/>
            <person name="Caufield P.W."/>
            <person name="Cui Y."/>
            <person name="Zhang H."/>
            <person name="O'Toole P.W."/>
        </authorList>
    </citation>
    <scope>NUCLEOTIDE SEQUENCE [LARGE SCALE GENOMIC DNA]</scope>
    <source>
        <strain evidence="7 8">DSM 15353</strain>
    </source>
</reference>
<evidence type="ECO:0000313" key="7">
    <source>
        <dbReference type="EMBL" id="KRN78880.1"/>
    </source>
</evidence>
<dbReference type="PANTHER" id="PTHR34697:SF2">
    <property type="entry name" value="PHOSPHATIDYLGLYCEROL LYSYLTRANSFERASE"/>
    <property type="match status" value="1"/>
</dbReference>
<keyword evidence="5" id="KW-0472">Membrane</keyword>
<dbReference type="SUPFAM" id="SSF55729">
    <property type="entry name" value="Acyl-CoA N-acyltransferases (Nat)"/>
    <property type="match status" value="1"/>
</dbReference>